<organism evidence="3 4">
    <name type="scientific">Naegleria lovaniensis</name>
    <name type="common">Amoeba</name>
    <dbReference type="NCBI Taxonomy" id="51637"/>
    <lineage>
        <taxon>Eukaryota</taxon>
        <taxon>Discoba</taxon>
        <taxon>Heterolobosea</taxon>
        <taxon>Tetramitia</taxon>
        <taxon>Eutetramitia</taxon>
        <taxon>Vahlkampfiidae</taxon>
        <taxon>Naegleria</taxon>
    </lineage>
</organism>
<keyword evidence="1" id="KW-0175">Coiled coil</keyword>
<feature type="coiled-coil region" evidence="1">
    <location>
        <begin position="187"/>
        <end position="221"/>
    </location>
</feature>
<evidence type="ECO:0000313" key="4">
    <source>
        <dbReference type="Proteomes" id="UP000816034"/>
    </source>
</evidence>
<name>A0AA88G8X9_NAELO</name>
<evidence type="ECO:0000256" key="1">
    <source>
        <dbReference type="SAM" id="Coils"/>
    </source>
</evidence>
<evidence type="ECO:0000256" key="2">
    <source>
        <dbReference type="SAM" id="MobiDB-lite"/>
    </source>
</evidence>
<protein>
    <submittedName>
        <fullName evidence="3">Uncharacterized protein</fullName>
    </submittedName>
</protein>
<accession>A0AA88G8X9</accession>
<gene>
    <name evidence="3" type="ORF">C9374_014230</name>
</gene>
<proteinExistence type="predicted"/>
<dbReference type="GeneID" id="68106683"/>
<reference evidence="3 4" key="1">
    <citation type="journal article" date="2018" name="BMC Genomics">
        <title>The genome of Naegleria lovaniensis, the basis for a comparative approach to unravel pathogenicity factors of the human pathogenic amoeba N. fowleri.</title>
        <authorList>
            <person name="Liechti N."/>
            <person name="Schurch N."/>
            <person name="Bruggmann R."/>
            <person name="Wittwer M."/>
        </authorList>
    </citation>
    <scope>NUCLEOTIDE SEQUENCE [LARGE SCALE GENOMIC DNA]</scope>
    <source>
        <strain evidence="3 4">ATCC 30569</strain>
    </source>
</reference>
<dbReference type="Proteomes" id="UP000816034">
    <property type="component" value="Unassembled WGS sequence"/>
</dbReference>
<keyword evidence="4" id="KW-1185">Reference proteome</keyword>
<dbReference type="EMBL" id="PYSW02000080">
    <property type="protein sequence ID" value="KAG2370772.1"/>
    <property type="molecule type" value="Genomic_DNA"/>
</dbReference>
<comment type="caution">
    <text evidence="3">The sequence shown here is derived from an EMBL/GenBank/DDBJ whole genome shotgun (WGS) entry which is preliminary data.</text>
</comment>
<sequence>MPKRKLSQQTHPQEENAETQTASTTNSQKQDKKKVKTNPKKLESSDDETNNHSQTTTVDSFAFALTSDSSDQQSLTSSSSKSNFLASNLFQPTSSNTNNTSVGTSGFFKLSETFKDSDEEEDIEELEETPMMTERDNAEETAKLMKDKSALQSLRFVKDPSTLPSEDFNPFAKYSKKHSFLFPLLPLQTAQIIVEKETQKLNRHTENNESYQQMLQDLSVHATIQNNFRDFGMYGQNFFRKNNTEAIKKIAHEKISITRANKLRMLIQSIERRHKRPTQSKKQ</sequence>
<feature type="region of interest" description="Disordered" evidence="2">
    <location>
        <begin position="1"/>
        <end position="55"/>
    </location>
</feature>
<evidence type="ECO:0000313" key="3">
    <source>
        <dbReference type="EMBL" id="KAG2370772.1"/>
    </source>
</evidence>
<dbReference type="AlphaFoldDB" id="A0AA88G8X9"/>
<feature type="compositionally biased region" description="Polar residues" evidence="2">
    <location>
        <begin position="18"/>
        <end position="28"/>
    </location>
</feature>
<dbReference type="RefSeq" id="XP_044541636.1">
    <property type="nucleotide sequence ID" value="XM_044690195.1"/>
</dbReference>